<evidence type="ECO:0000313" key="3">
    <source>
        <dbReference type="EMBL" id="KAE8254986.1"/>
    </source>
</evidence>
<dbReference type="Proteomes" id="UP000077671">
    <property type="component" value="Unassembled WGS sequence"/>
</dbReference>
<protein>
    <recommendedName>
        <fullName evidence="2">Tse2 ADP-ribosyltransferase toxin domain-containing protein</fullName>
    </recommendedName>
</protein>
<evidence type="ECO:0000259" key="2">
    <source>
        <dbReference type="Pfam" id="PF18648"/>
    </source>
</evidence>
<reference evidence="3" key="1">
    <citation type="submission" date="2016-04" db="EMBL/GenBank/DDBJ databases">
        <authorList>
            <person name="Nguyen H.D."/>
            <person name="Kesanakurti P."/>
            <person name="Cullis J."/>
            <person name="Levesque C.A."/>
            <person name="Hambleton S."/>
        </authorList>
    </citation>
    <scope>NUCLEOTIDE SEQUENCE</scope>
    <source>
        <strain evidence="3">DAOMC 238032</strain>
    </source>
</reference>
<gene>
    <name evidence="3" type="ORF">A4X03_0g5632</name>
</gene>
<accession>A0A8T8T4P0</accession>
<evidence type="ECO:0000313" key="4">
    <source>
        <dbReference type="Proteomes" id="UP000077671"/>
    </source>
</evidence>
<dbReference type="EMBL" id="LWDD02000928">
    <property type="protein sequence ID" value="KAE8254986.1"/>
    <property type="molecule type" value="Genomic_DNA"/>
</dbReference>
<evidence type="ECO:0000256" key="1">
    <source>
        <dbReference type="SAM" id="MobiDB-lite"/>
    </source>
</evidence>
<comment type="caution">
    <text evidence="3">The sequence shown here is derived from an EMBL/GenBank/DDBJ whole genome shotgun (WGS) entry which is preliminary data.</text>
</comment>
<organism evidence="3 4">
    <name type="scientific">Tilletia caries</name>
    <name type="common">wheat bunt fungus</name>
    <dbReference type="NCBI Taxonomy" id="13290"/>
    <lineage>
        <taxon>Eukaryota</taxon>
        <taxon>Fungi</taxon>
        <taxon>Dikarya</taxon>
        <taxon>Basidiomycota</taxon>
        <taxon>Ustilaginomycotina</taxon>
        <taxon>Exobasidiomycetes</taxon>
        <taxon>Tilletiales</taxon>
        <taxon>Tilletiaceae</taxon>
        <taxon>Tilletia</taxon>
    </lineage>
</organism>
<name>A0A8T8T4P0_9BASI</name>
<sequence length="498" mass="54766">MPIPFHSLSHLLLAKQISVSIRQLPIVLSGEQISFAFCQRAGRRYAVRAHLTPPDLFCARRMAARPRSRHGTPSLYPPHLTSLPAITFAPSLRVMAQVRVSAGTRPTQDAVTDTIPPFDQHHRLYSSPRTVISPGLHHLTLASLFSPDSGIVLNVAESIAPLARSLPPTPARCSTSPVGCQGPRQPVHKSGFAALVEPSGQTAYPSSSRSIPARISYTNVGHPCYNNQHLQGSFRSVCAPYGVPAAMASSLRSGCTAARAVAAAASPLRAPLPLLRAASISSPTLLSRACIHSTSAQRFSDAEGQEDRGQQRRKSNWANRRRQDNRGGDRRQQNNQGGGERQRREPAPLIGRYTDSFPVELFRVNGGDRIFLRDYHKQRSLGRNGFDITLGEDQLVHPRPGADYSGRNGLSMRPLNPVLTENVERFNSPSARIFRLPEGTSLEGSGLVLLHEHTDHYSLQTTESVTLEELNQRLTDFCTKVGELLTKEEWLERYASQQ</sequence>
<dbReference type="AlphaFoldDB" id="A0A8T8T4P0"/>
<feature type="region of interest" description="Disordered" evidence="1">
    <location>
        <begin position="296"/>
        <end position="350"/>
    </location>
</feature>
<dbReference type="InterPro" id="IPR041018">
    <property type="entry name" value="ADPRTs_Tse2"/>
</dbReference>
<feature type="compositionally biased region" description="Basic and acidic residues" evidence="1">
    <location>
        <begin position="321"/>
        <end position="332"/>
    </location>
</feature>
<feature type="domain" description="Tse2 ADP-ribosyltransferase toxin" evidence="2">
    <location>
        <begin position="360"/>
        <end position="490"/>
    </location>
</feature>
<proteinExistence type="predicted"/>
<dbReference type="Pfam" id="PF18648">
    <property type="entry name" value="ADPRTs_Tse2"/>
    <property type="match status" value="1"/>
</dbReference>
<reference evidence="3" key="2">
    <citation type="journal article" date="2019" name="IMA Fungus">
        <title>Genome sequencing and comparison of five Tilletia species to identify candidate genes for the detection of regulated species infecting wheat.</title>
        <authorList>
            <person name="Nguyen H.D.T."/>
            <person name="Sultana T."/>
            <person name="Kesanakurti P."/>
            <person name="Hambleton S."/>
        </authorList>
    </citation>
    <scope>NUCLEOTIDE SEQUENCE</scope>
    <source>
        <strain evidence="3">DAOMC 238032</strain>
    </source>
</reference>